<feature type="non-terminal residue" evidence="1">
    <location>
        <position position="1"/>
    </location>
</feature>
<keyword evidence="2" id="KW-1185">Reference proteome</keyword>
<dbReference type="InterPro" id="IPR011604">
    <property type="entry name" value="PDDEXK-like_dom_sf"/>
</dbReference>
<evidence type="ECO:0000313" key="2">
    <source>
        <dbReference type="Proteomes" id="UP000475862"/>
    </source>
</evidence>
<dbReference type="OrthoDB" id="6595168at2759"/>
<name>A0A6G0TJT5_APHGL</name>
<dbReference type="EMBL" id="VYZN01000034">
    <property type="protein sequence ID" value="KAE9533527.1"/>
    <property type="molecule type" value="Genomic_DNA"/>
</dbReference>
<organism evidence="1 2">
    <name type="scientific">Aphis glycines</name>
    <name type="common">Soybean aphid</name>
    <dbReference type="NCBI Taxonomy" id="307491"/>
    <lineage>
        <taxon>Eukaryota</taxon>
        <taxon>Metazoa</taxon>
        <taxon>Ecdysozoa</taxon>
        <taxon>Arthropoda</taxon>
        <taxon>Hexapoda</taxon>
        <taxon>Insecta</taxon>
        <taxon>Pterygota</taxon>
        <taxon>Neoptera</taxon>
        <taxon>Paraneoptera</taxon>
        <taxon>Hemiptera</taxon>
        <taxon>Sternorrhyncha</taxon>
        <taxon>Aphidomorpha</taxon>
        <taxon>Aphidoidea</taxon>
        <taxon>Aphididae</taxon>
        <taxon>Aphidini</taxon>
        <taxon>Aphis</taxon>
        <taxon>Aphis</taxon>
    </lineage>
</organism>
<dbReference type="GO" id="GO:0006281">
    <property type="term" value="P:DNA repair"/>
    <property type="evidence" value="ECO:0007669"/>
    <property type="project" value="UniProtKB-ARBA"/>
</dbReference>
<dbReference type="SUPFAM" id="SSF52980">
    <property type="entry name" value="Restriction endonuclease-like"/>
    <property type="match status" value="1"/>
</dbReference>
<dbReference type="AlphaFoldDB" id="A0A6G0TJT5"/>
<sequence>KLKNREKRSAIEEKTRDQANSQIWLVKRRNRLKASNFGRVCKLQPTTSYTNTEVSNATNYGKDIEPEAIVALENQLKIKVYPCGLIIDENFSYLATSPDGIVDDDFIVEINVHFTFGLPISPNEIFAILSNWILIFYTECLLPEIVNLQYGRRLLVDDIIDPEHILEYIYIYIYIHKANYK</sequence>
<dbReference type="Gene3D" id="3.90.320.10">
    <property type="match status" value="1"/>
</dbReference>
<dbReference type="InterPro" id="IPR051703">
    <property type="entry name" value="NF-kappa-B_Signaling_Reg"/>
</dbReference>
<gene>
    <name evidence="1" type="ORF">AGLY_009165</name>
</gene>
<dbReference type="PANTHER" id="PTHR46609:SF8">
    <property type="entry name" value="YQAJ VIRAL RECOMBINASE DOMAIN-CONTAINING PROTEIN"/>
    <property type="match status" value="1"/>
</dbReference>
<accession>A0A6G0TJT5</accession>
<protein>
    <submittedName>
        <fullName evidence="1">Uncharacterized protein</fullName>
    </submittedName>
</protein>
<proteinExistence type="predicted"/>
<dbReference type="PANTHER" id="PTHR46609">
    <property type="entry name" value="EXONUCLEASE, PHAGE-TYPE/RECB, C-TERMINAL DOMAIN-CONTAINING PROTEIN"/>
    <property type="match status" value="1"/>
</dbReference>
<comment type="caution">
    <text evidence="1">The sequence shown here is derived from an EMBL/GenBank/DDBJ whole genome shotgun (WGS) entry which is preliminary data.</text>
</comment>
<dbReference type="InterPro" id="IPR011335">
    <property type="entry name" value="Restrct_endonuc-II-like"/>
</dbReference>
<reference evidence="1 2" key="1">
    <citation type="submission" date="2019-08" db="EMBL/GenBank/DDBJ databases">
        <title>The genome of the soybean aphid Biotype 1, its phylome, world population structure and adaptation to the North American continent.</title>
        <authorList>
            <person name="Giordano R."/>
            <person name="Donthu R.K."/>
            <person name="Hernandez A.G."/>
            <person name="Wright C.L."/>
            <person name="Zimin A.V."/>
        </authorList>
    </citation>
    <scope>NUCLEOTIDE SEQUENCE [LARGE SCALE GENOMIC DNA]</scope>
    <source>
        <tissue evidence="1">Whole aphids</tissue>
    </source>
</reference>
<evidence type="ECO:0000313" key="1">
    <source>
        <dbReference type="EMBL" id="KAE9533527.1"/>
    </source>
</evidence>
<dbReference type="Proteomes" id="UP000475862">
    <property type="component" value="Unassembled WGS sequence"/>
</dbReference>